<dbReference type="InterPro" id="IPR014721">
    <property type="entry name" value="Ribsml_uS5_D2-typ_fold_subgr"/>
</dbReference>
<keyword evidence="1" id="KW-0067">ATP-binding</keyword>
<sequence length="266" mass="28877">MFVSASVTCFFAPVIDDPKNSGSIGVGFTIDRGVEVRLAEKTTFNGKKIRLPTLEYVLSKLGYEGGAEIKSDLPLGCGFGLSGATALASALEVNEKLGLNLSLFQIADLAHEAEVLNRTGLGDVTTQCHGGFVVRKNASAPSICSVDRFLWDVEMDFLVMGELKTSEILEGNLKEVYKIGVECLKKFLKRPSISYLFEVSKEFTLRCGFADDDILDAIEAVESCGGLASMIMLGKGVFALNGDVLRELKGFYTKSRVVWYGIKKSL</sequence>
<dbReference type="PIRSF" id="PIRSF016896">
    <property type="entry name" value="GHMP_arc_MJ0969"/>
    <property type="match status" value="1"/>
</dbReference>
<comment type="similarity">
    <text evidence="1">Belongs to the GHMP kinase family. PoK subfamily.</text>
</comment>
<organism evidence="3 4">
    <name type="scientific">Archaeoglobus profundus (strain DSM 5631 / JCM 9629 / NBRC 100127 / Av18)</name>
    <dbReference type="NCBI Taxonomy" id="572546"/>
    <lineage>
        <taxon>Archaea</taxon>
        <taxon>Methanobacteriati</taxon>
        <taxon>Methanobacteriota</taxon>
        <taxon>Archaeoglobi</taxon>
        <taxon>Archaeoglobales</taxon>
        <taxon>Archaeoglobaceae</taxon>
        <taxon>Archaeoglobus</taxon>
    </lineage>
</organism>
<accession>D2RGS4</accession>
<evidence type="ECO:0000259" key="2">
    <source>
        <dbReference type="Pfam" id="PF00288"/>
    </source>
</evidence>
<dbReference type="UniPathway" id="UPA00241"/>
<dbReference type="InterPro" id="IPR006204">
    <property type="entry name" value="GHMP_kinase_N_dom"/>
</dbReference>
<keyword evidence="1" id="KW-0808">Transferase</keyword>
<gene>
    <name evidence="3" type="ordered locus">Arcpr_0431</name>
</gene>
<dbReference type="PaxDb" id="572546-Arcpr_0431"/>
<dbReference type="STRING" id="572546.Arcpr_0431"/>
<dbReference type="HOGENOM" id="CLU_081191_0_0_2"/>
<dbReference type="KEGG" id="apo:Arcpr_0431"/>
<proteinExistence type="inferred from homology"/>
<evidence type="ECO:0000256" key="1">
    <source>
        <dbReference type="HAMAP-Rule" id="MF_02223"/>
    </source>
</evidence>
<dbReference type="PANTHER" id="PTHR42282:SF1">
    <property type="entry name" value="PANTOATE KINASE"/>
    <property type="match status" value="1"/>
</dbReference>
<dbReference type="GO" id="GO:0016301">
    <property type="term" value="F:kinase activity"/>
    <property type="evidence" value="ECO:0007669"/>
    <property type="project" value="UniProtKB-UniRule"/>
</dbReference>
<dbReference type="OrthoDB" id="85822at2157"/>
<keyword evidence="1 3" id="KW-0418">Kinase</keyword>
<comment type="catalytic activity">
    <reaction evidence="1">
        <text>(R)-pantoate + ATP = (R)-4-phosphopantoate + ADP + H(+)</text>
        <dbReference type="Rhea" id="RHEA:28246"/>
        <dbReference type="ChEBI" id="CHEBI:15378"/>
        <dbReference type="ChEBI" id="CHEBI:15980"/>
        <dbReference type="ChEBI" id="CHEBI:30616"/>
        <dbReference type="ChEBI" id="CHEBI:61294"/>
        <dbReference type="ChEBI" id="CHEBI:456216"/>
        <dbReference type="EC" id="2.7.1.169"/>
    </reaction>
</comment>
<dbReference type="RefSeq" id="WP_012939835.1">
    <property type="nucleotide sequence ID" value="NC_013741.1"/>
</dbReference>
<evidence type="ECO:0000313" key="4">
    <source>
        <dbReference type="Proteomes" id="UP000001901"/>
    </source>
</evidence>
<dbReference type="GO" id="GO:0005524">
    <property type="term" value="F:ATP binding"/>
    <property type="evidence" value="ECO:0007669"/>
    <property type="project" value="UniProtKB-KW"/>
</dbReference>
<dbReference type="GeneID" id="8739089"/>
<name>D2RGS4_ARCPA</name>
<reference evidence="3 4" key="1">
    <citation type="journal article" date="2010" name="Stand. Genomic Sci.">
        <title>Complete genome sequence of Archaeoglobus profundus type strain (AV18).</title>
        <authorList>
            <person name="von Jan M."/>
            <person name="Lapidus A."/>
            <person name="Del Rio T.G."/>
            <person name="Copeland A."/>
            <person name="Tice H."/>
            <person name="Cheng J.F."/>
            <person name="Lucas S."/>
            <person name="Chen F."/>
            <person name="Nolan M."/>
            <person name="Goodwin L."/>
            <person name="Han C."/>
            <person name="Pitluck S."/>
            <person name="Liolios K."/>
            <person name="Ivanova N."/>
            <person name="Mavromatis K."/>
            <person name="Ovchinnikova G."/>
            <person name="Chertkov O."/>
            <person name="Pati A."/>
            <person name="Chen A."/>
            <person name="Palaniappan K."/>
            <person name="Land M."/>
            <person name="Hauser L."/>
            <person name="Chang Y.J."/>
            <person name="Jeffries C.D."/>
            <person name="Saunders E."/>
            <person name="Brettin T."/>
            <person name="Detter J.C."/>
            <person name="Chain P."/>
            <person name="Eichinger K."/>
            <person name="Huber H."/>
            <person name="Spring S."/>
            <person name="Rohde M."/>
            <person name="Goker M."/>
            <person name="Wirth R."/>
            <person name="Woyke T."/>
            <person name="Bristow J."/>
            <person name="Eisen J.A."/>
            <person name="Markowitz V."/>
            <person name="Hugenholtz P."/>
            <person name="Kyrpides N.C."/>
            <person name="Klenk H.P."/>
        </authorList>
    </citation>
    <scope>NUCLEOTIDE SEQUENCE [LARGE SCALE GENOMIC DNA]</scope>
    <source>
        <strain evidence="4">DSM 5631 / JCM 9629 / NBRC 100127 / Av18</strain>
    </source>
</reference>
<feature type="domain" description="GHMP kinase N-terminal" evidence="2">
    <location>
        <begin position="54"/>
        <end position="131"/>
    </location>
</feature>
<dbReference type="Proteomes" id="UP000001901">
    <property type="component" value="Chromosome"/>
</dbReference>
<keyword evidence="4" id="KW-1185">Reference proteome</keyword>
<dbReference type="InterPro" id="IPR012043">
    <property type="entry name" value="PoK"/>
</dbReference>
<dbReference type="eggNOG" id="arCOG04263">
    <property type="taxonomic scope" value="Archaea"/>
</dbReference>
<keyword evidence="1" id="KW-0173">Coenzyme A biosynthesis</keyword>
<dbReference type="InterPro" id="IPR020568">
    <property type="entry name" value="Ribosomal_Su5_D2-typ_SF"/>
</dbReference>
<dbReference type="Pfam" id="PF00288">
    <property type="entry name" value="GHMP_kinases_N"/>
    <property type="match status" value="1"/>
</dbReference>
<comment type="pathway">
    <text evidence="1">Cofactor biosynthesis; coenzyme A biosynthesis.</text>
</comment>
<comment type="function">
    <text evidence="1">Phosphorylates (R)-pantoate to form (R)-4-phosphopantoate in the CoA biosynthesis pathway.</text>
</comment>
<dbReference type="PANTHER" id="PTHR42282">
    <property type="entry name" value="PANTOATE KINASE-RELATED"/>
    <property type="match status" value="1"/>
</dbReference>
<dbReference type="EMBL" id="CP001857">
    <property type="protein sequence ID" value="ADB57499.1"/>
    <property type="molecule type" value="Genomic_DNA"/>
</dbReference>
<protein>
    <recommendedName>
        <fullName evidence="1">Pantoate kinase</fullName>
        <shortName evidence="1">PoK</shortName>
        <ecNumber evidence="1">2.7.1.169</ecNumber>
    </recommendedName>
</protein>
<evidence type="ECO:0000313" key="3">
    <source>
        <dbReference type="EMBL" id="ADB57499.1"/>
    </source>
</evidence>
<dbReference type="AlphaFoldDB" id="D2RGS4"/>
<dbReference type="GO" id="GO:0015937">
    <property type="term" value="P:coenzyme A biosynthetic process"/>
    <property type="evidence" value="ECO:0007669"/>
    <property type="project" value="UniProtKB-UniRule"/>
</dbReference>
<dbReference type="HAMAP" id="MF_02223">
    <property type="entry name" value="Pantoate_kinase"/>
    <property type="match status" value="1"/>
</dbReference>
<dbReference type="Gene3D" id="3.30.230.10">
    <property type="match status" value="1"/>
</dbReference>
<dbReference type="EC" id="2.7.1.169" evidence="1"/>
<keyword evidence="1" id="KW-0547">Nucleotide-binding</keyword>
<dbReference type="SUPFAM" id="SSF54211">
    <property type="entry name" value="Ribosomal protein S5 domain 2-like"/>
    <property type="match status" value="1"/>
</dbReference>